<evidence type="ECO:0000256" key="1">
    <source>
        <dbReference type="RuleBase" id="RU363044"/>
    </source>
</evidence>
<dbReference type="GO" id="GO:0006310">
    <property type="term" value="P:DNA recombination"/>
    <property type="evidence" value="ECO:0007669"/>
    <property type="project" value="UniProtKB-KW"/>
</dbReference>
<dbReference type="SUPFAM" id="SSF56219">
    <property type="entry name" value="DNase I-like"/>
    <property type="match status" value="1"/>
</dbReference>
<organism evidence="3 4">
    <name type="scientific">Mytilus galloprovincialis</name>
    <name type="common">Mediterranean mussel</name>
    <dbReference type="NCBI Taxonomy" id="29158"/>
    <lineage>
        <taxon>Eukaryota</taxon>
        <taxon>Metazoa</taxon>
        <taxon>Spiralia</taxon>
        <taxon>Lophotrochozoa</taxon>
        <taxon>Mollusca</taxon>
        <taxon>Bivalvia</taxon>
        <taxon>Autobranchia</taxon>
        <taxon>Pteriomorphia</taxon>
        <taxon>Mytilida</taxon>
        <taxon>Mytiloidea</taxon>
        <taxon>Mytilidae</taxon>
        <taxon>Mytilinae</taxon>
        <taxon>Mytilus</taxon>
    </lineage>
</organism>
<comment type="similarity">
    <text evidence="1">Belongs to the helicase family.</text>
</comment>
<comment type="catalytic activity">
    <reaction evidence="1">
        <text>ATP + H2O = ADP + phosphate + H(+)</text>
        <dbReference type="Rhea" id="RHEA:13065"/>
        <dbReference type="ChEBI" id="CHEBI:15377"/>
        <dbReference type="ChEBI" id="CHEBI:15378"/>
        <dbReference type="ChEBI" id="CHEBI:30616"/>
        <dbReference type="ChEBI" id="CHEBI:43474"/>
        <dbReference type="ChEBI" id="CHEBI:456216"/>
        <dbReference type="EC" id="5.6.2.3"/>
    </reaction>
</comment>
<dbReference type="InterPro" id="IPR010285">
    <property type="entry name" value="DNA_helicase_pif1-like_DEAD"/>
</dbReference>
<dbReference type="PANTHER" id="PTHR47642">
    <property type="entry name" value="ATP-DEPENDENT DNA HELICASE"/>
    <property type="match status" value="1"/>
</dbReference>
<dbReference type="AlphaFoldDB" id="A0A8B6C5L8"/>
<accession>A0A8B6C5L8</accession>
<dbReference type="GO" id="GO:0005524">
    <property type="term" value="F:ATP binding"/>
    <property type="evidence" value="ECO:0007669"/>
    <property type="project" value="UniProtKB-KW"/>
</dbReference>
<keyword evidence="1" id="KW-0233">DNA recombination</keyword>
<dbReference type="InterPro" id="IPR051055">
    <property type="entry name" value="PIF1_helicase"/>
</dbReference>
<dbReference type="GO" id="GO:0000723">
    <property type="term" value="P:telomere maintenance"/>
    <property type="evidence" value="ECO:0007669"/>
    <property type="project" value="InterPro"/>
</dbReference>
<dbReference type="EMBL" id="UYJE01001248">
    <property type="protein sequence ID" value="VDI00588.1"/>
    <property type="molecule type" value="Genomic_DNA"/>
</dbReference>
<dbReference type="GO" id="GO:0016787">
    <property type="term" value="F:hydrolase activity"/>
    <property type="evidence" value="ECO:0007669"/>
    <property type="project" value="UniProtKB-KW"/>
</dbReference>
<keyword evidence="1 3" id="KW-0378">Hydrolase</keyword>
<dbReference type="Gene3D" id="3.40.50.300">
    <property type="entry name" value="P-loop containing nucleotide triphosphate hydrolases"/>
    <property type="match status" value="1"/>
</dbReference>
<dbReference type="InterPro" id="IPR036691">
    <property type="entry name" value="Endo/exonu/phosph_ase_sf"/>
</dbReference>
<dbReference type="PANTHER" id="PTHR47642:SF3">
    <property type="entry name" value="ATP-DEPENDENT DNA HELICASE"/>
    <property type="match status" value="1"/>
</dbReference>
<dbReference type="OrthoDB" id="6152543at2759"/>
<dbReference type="SMART" id="SM00382">
    <property type="entry name" value="AAA"/>
    <property type="match status" value="1"/>
</dbReference>
<evidence type="ECO:0000259" key="2">
    <source>
        <dbReference type="SMART" id="SM00382"/>
    </source>
</evidence>
<evidence type="ECO:0000313" key="3">
    <source>
        <dbReference type="EMBL" id="VDI00588.1"/>
    </source>
</evidence>
<keyword evidence="1" id="KW-0234">DNA repair</keyword>
<sequence>MKQRRIFYKVREWCNLKANGKNPPPFHVFVTGGAGTGKSHLIKCLHYETTRILARCSPSPDDLTVLLTAPTGTAAFNINGLTIHHALSIFKTLTVDKAMLGEDKLNTLRSKLENLQILIIDEVSMVNKRLLFFIHERLRQIKKRPEKDPFGGVSVIAVGDFFQLPPVKCRKTDKLYVDDPSNPLNYLWNDFFTIVELDEVMRQREDGLFAQLLNRLRIKDKYSPLESSDLKMLKQCIGSGTDEALHIYATNNEINIHNNDMVIKLSSEPKLIEAQDFEKNKATGKLRKKTAHFSQTDICLPTSILLAEGARVMLKKNEAVNDGLVNGVMGTIVSIAEFLEGSLPNVIFINFDNERVGKNAKIQKTINGKRCVGLEPSIEDIPFKNGTRKQFPLQLAWACTVHKVQGLTVSQAVVDLNKCFTYGQAYVALSRVTTKEGLHILPIDDKKLGQKIYCDPDIIKGIKSMKNYLPENVKASSEETLVTIVYHNIQGLRAHKNDLVANSDCKDADYVCLTETWLESSSDHVYLPNYDLYHQPRSAAYTPTNSVFKNLQAMGHGGVGVYVKTDSEYENCNIYRGKSRMYDFQNSHHECPCGNNI</sequence>
<dbReference type="Gene3D" id="3.60.10.10">
    <property type="entry name" value="Endonuclease/exonuclease/phosphatase"/>
    <property type="match status" value="1"/>
</dbReference>
<comment type="cofactor">
    <cofactor evidence="1">
        <name>Mg(2+)</name>
        <dbReference type="ChEBI" id="CHEBI:18420"/>
    </cofactor>
</comment>
<proteinExistence type="inferred from homology"/>
<keyword evidence="1" id="KW-0547">Nucleotide-binding</keyword>
<protein>
    <recommendedName>
        <fullName evidence="1">ATP-dependent DNA helicase</fullName>
        <ecNumber evidence="1">5.6.2.3</ecNumber>
    </recommendedName>
</protein>
<dbReference type="InterPro" id="IPR027417">
    <property type="entry name" value="P-loop_NTPase"/>
</dbReference>
<keyword evidence="1" id="KW-0067">ATP-binding</keyword>
<reference evidence="3" key="1">
    <citation type="submission" date="2018-11" db="EMBL/GenBank/DDBJ databases">
        <authorList>
            <person name="Alioto T."/>
            <person name="Alioto T."/>
        </authorList>
    </citation>
    <scope>NUCLEOTIDE SEQUENCE</scope>
</reference>
<name>A0A8B6C5L8_MYTGA</name>
<evidence type="ECO:0000313" key="4">
    <source>
        <dbReference type="Proteomes" id="UP000596742"/>
    </source>
</evidence>
<keyword evidence="1 3" id="KW-0347">Helicase</keyword>
<comment type="caution">
    <text evidence="3">The sequence shown here is derived from an EMBL/GenBank/DDBJ whole genome shotgun (WGS) entry which is preliminary data.</text>
</comment>
<dbReference type="EC" id="5.6.2.3" evidence="1"/>
<dbReference type="CDD" id="cd18809">
    <property type="entry name" value="SF1_C_RecD"/>
    <property type="match status" value="1"/>
</dbReference>
<dbReference type="InterPro" id="IPR003593">
    <property type="entry name" value="AAA+_ATPase"/>
</dbReference>
<dbReference type="Proteomes" id="UP000596742">
    <property type="component" value="Unassembled WGS sequence"/>
</dbReference>
<dbReference type="Pfam" id="PF05970">
    <property type="entry name" value="PIF1"/>
    <property type="match status" value="1"/>
</dbReference>
<dbReference type="SUPFAM" id="SSF52540">
    <property type="entry name" value="P-loop containing nucleoside triphosphate hydrolases"/>
    <property type="match status" value="2"/>
</dbReference>
<gene>
    <name evidence="3" type="ORF">MGAL_10B002638</name>
</gene>
<dbReference type="GO" id="GO:0006281">
    <property type="term" value="P:DNA repair"/>
    <property type="evidence" value="ECO:0007669"/>
    <property type="project" value="UniProtKB-KW"/>
</dbReference>
<keyword evidence="1" id="KW-0227">DNA damage</keyword>
<feature type="domain" description="AAA+ ATPase" evidence="2">
    <location>
        <begin position="24"/>
        <end position="181"/>
    </location>
</feature>
<keyword evidence="4" id="KW-1185">Reference proteome</keyword>
<dbReference type="GO" id="GO:0043139">
    <property type="term" value="F:5'-3' DNA helicase activity"/>
    <property type="evidence" value="ECO:0007669"/>
    <property type="project" value="UniProtKB-EC"/>
</dbReference>